<dbReference type="EMBL" id="JAVFWL010000002">
    <property type="protein sequence ID" value="KAK6739303.1"/>
    <property type="molecule type" value="Genomic_DNA"/>
</dbReference>
<feature type="region of interest" description="Disordered" evidence="1">
    <location>
        <begin position="63"/>
        <end position="96"/>
    </location>
</feature>
<reference evidence="2 3" key="1">
    <citation type="submission" date="2023-08" db="EMBL/GenBank/DDBJ databases">
        <title>A Necator americanus chromosomal reference genome.</title>
        <authorList>
            <person name="Ilik V."/>
            <person name="Petrzelkova K.J."/>
            <person name="Pardy F."/>
            <person name="Fuh T."/>
            <person name="Niatou-Singa F.S."/>
            <person name="Gouil Q."/>
            <person name="Baker L."/>
            <person name="Ritchie M.E."/>
            <person name="Jex A.R."/>
            <person name="Gazzola D."/>
            <person name="Li H."/>
            <person name="Toshio Fujiwara R."/>
            <person name="Zhan B."/>
            <person name="Aroian R.V."/>
            <person name="Pafco B."/>
            <person name="Schwarz E.M."/>
        </authorList>
    </citation>
    <scope>NUCLEOTIDE SEQUENCE [LARGE SCALE GENOMIC DNA]</scope>
    <source>
        <strain evidence="2 3">Aroian</strain>
        <tissue evidence="2">Whole animal</tissue>
    </source>
</reference>
<sequence>MLRASRVLTRPKSLERLGQAVARSTSRGPIKETRTAFTDIPAQLTPSTREAMAAAKEASKVAATVTRSEQQKPEILSTGVNEANDAEEQMKEDDKN</sequence>
<accession>A0ABR1CLP3</accession>
<dbReference type="Proteomes" id="UP001303046">
    <property type="component" value="Unassembled WGS sequence"/>
</dbReference>
<evidence type="ECO:0000313" key="3">
    <source>
        <dbReference type="Proteomes" id="UP001303046"/>
    </source>
</evidence>
<organism evidence="2 3">
    <name type="scientific">Necator americanus</name>
    <name type="common">Human hookworm</name>
    <dbReference type="NCBI Taxonomy" id="51031"/>
    <lineage>
        <taxon>Eukaryota</taxon>
        <taxon>Metazoa</taxon>
        <taxon>Ecdysozoa</taxon>
        <taxon>Nematoda</taxon>
        <taxon>Chromadorea</taxon>
        <taxon>Rhabditida</taxon>
        <taxon>Rhabditina</taxon>
        <taxon>Rhabditomorpha</taxon>
        <taxon>Strongyloidea</taxon>
        <taxon>Ancylostomatidae</taxon>
        <taxon>Bunostominae</taxon>
        <taxon>Necator</taxon>
    </lineage>
</organism>
<protein>
    <submittedName>
        <fullName evidence="2">Uncharacterized protein</fullName>
    </submittedName>
</protein>
<comment type="caution">
    <text evidence="2">The sequence shown here is derived from an EMBL/GenBank/DDBJ whole genome shotgun (WGS) entry which is preliminary data.</text>
</comment>
<proteinExistence type="predicted"/>
<name>A0ABR1CLP3_NECAM</name>
<evidence type="ECO:0000256" key="1">
    <source>
        <dbReference type="SAM" id="MobiDB-lite"/>
    </source>
</evidence>
<evidence type="ECO:0000313" key="2">
    <source>
        <dbReference type="EMBL" id="KAK6739303.1"/>
    </source>
</evidence>
<keyword evidence="3" id="KW-1185">Reference proteome</keyword>
<gene>
    <name evidence="2" type="primary">Necator_chrII.g8802</name>
    <name evidence="2" type="ORF">RB195_021007</name>
</gene>